<protein>
    <submittedName>
        <fullName evidence="2">Uncharacterized protein</fullName>
    </submittedName>
</protein>
<organism evidence="2">
    <name type="scientific">Meiothermus ruber</name>
    <dbReference type="NCBI Taxonomy" id="277"/>
    <lineage>
        <taxon>Bacteria</taxon>
        <taxon>Thermotogati</taxon>
        <taxon>Deinococcota</taxon>
        <taxon>Deinococci</taxon>
        <taxon>Thermales</taxon>
        <taxon>Thermaceae</taxon>
        <taxon>Meiothermus</taxon>
    </lineage>
</organism>
<gene>
    <name evidence="2" type="ORF">ENS82_06690</name>
</gene>
<evidence type="ECO:0000313" key="2">
    <source>
        <dbReference type="EMBL" id="HFG20395.1"/>
    </source>
</evidence>
<comment type="caution">
    <text evidence="2">The sequence shown here is derived from an EMBL/GenBank/DDBJ whole genome shotgun (WGS) entry which is preliminary data.</text>
</comment>
<dbReference type="AlphaFoldDB" id="A0A7C3DGX5"/>
<keyword evidence="1" id="KW-0472">Membrane</keyword>
<feature type="transmembrane region" description="Helical" evidence="1">
    <location>
        <begin position="31"/>
        <end position="51"/>
    </location>
</feature>
<proteinExistence type="predicted"/>
<keyword evidence="1" id="KW-0812">Transmembrane</keyword>
<evidence type="ECO:0000256" key="1">
    <source>
        <dbReference type="SAM" id="Phobius"/>
    </source>
</evidence>
<reference evidence="2" key="1">
    <citation type="journal article" date="2020" name="mSystems">
        <title>Genome- and Community-Level Interaction Insights into Carbon Utilization and Element Cycling Functions of Hydrothermarchaeota in Hydrothermal Sediment.</title>
        <authorList>
            <person name="Zhou Z."/>
            <person name="Liu Y."/>
            <person name="Xu W."/>
            <person name="Pan J."/>
            <person name="Luo Z.H."/>
            <person name="Li M."/>
        </authorList>
    </citation>
    <scope>NUCLEOTIDE SEQUENCE [LARGE SCALE GENOMIC DNA]</scope>
    <source>
        <strain evidence="2">SpSt-524</strain>
    </source>
</reference>
<name>A0A7C3DGX5_MEIRU</name>
<feature type="transmembrane region" description="Helical" evidence="1">
    <location>
        <begin position="100"/>
        <end position="120"/>
    </location>
</feature>
<dbReference type="EMBL" id="DSWI01000014">
    <property type="protein sequence ID" value="HFG20395.1"/>
    <property type="molecule type" value="Genomic_DNA"/>
</dbReference>
<feature type="transmembrane region" description="Helical" evidence="1">
    <location>
        <begin position="71"/>
        <end position="93"/>
    </location>
</feature>
<feature type="transmembrane region" description="Helical" evidence="1">
    <location>
        <begin position="6"/>
        <end position="24"/>
    </location>
</feature>
<accession>A0A7C3DGX5</accession>
<keyword evidence="1" id="KW-1133">Transmembrane helix</keyword>
<sequence>MFTDPQPLFIFQFAMSLLVFGLIARQYLEPWLARLPLAHVLSPLLFFHAFRYVGASFMSPSVIDPSVPSSFTIPGTIGDLLAAFLALVSLGALRGGSRWALPLLWVFNLVGTLDFINAIYQGVRVGLPHYQLGATWFIITLYVPALLVVHLLIFRLLLTRSSELSASGRGLKAREAL</sequence>
<feature type="transmembrane region" description="Helical" evidence="1">
    <location>
        <begin position="132"/>
        <end position="158"/>
    </location>
</feature>